<dbReference type="SUPFAM" id="SSF55729">
    <property type="entry name" value="Acyl-CoA N-acyltransferases (Nat)"/>
    <property type="match status" value="1"/>
</dbReference>
<evidence type="ECO:0000256" key="9">
    <source>
        <dbReference type="RuleBase" id="RU361135"/>
    </source>
</evidence>
<keyword evidence="4 9" id="KW-0808">Transferase</keyword>
<keyword evidence="5 9" id="KW-0949">S-adenosyl-L-methionine</keyword>
<proteinExistence type="inferred from homology"/>
<dbReference type="GO" id="GO:0007165">
    <property type="term" value="P:signal transduction"/>
    <property type="evidence" value="ECO:0007669"/>
    <property type="project" value="TreeGrafter"/>
</dbReference>
<protein>
    <recommendedName>
        <fullName evidence="2 9">Acyl-homoserine-lactone synthase</fullName>
        <ecNumber evidence="1 9">2.3.1.184</ecNumber>
    </recommendedName>
    <alternativeName>
        <fullName evidence="9">Autoinducer synthesis protein</fullName>
    </alternativeName>
</protein>
<dbReference type="Proteomes" id="UP000270487">
    <property type="component" value="Chromosome"/>
</dbReference>
<dbReference type="PROSITE" id="PS00949">
    <property type="entry name" value="AUTOINDUCER_SYNTH_1"/>
    <property type="match status" value="1"/>
</dbReference>
<comment type="catalytic activity">
    <reaction evidence="7 9">
        <text>a fatty acyl-[ACP] + S-adenosyl-L-methionine = an N-acyl-L-homoserine lactone + S-methyl-5'-thioadenosine + holo-[ACP] + H(+)</text>
        <dbReference type="Rhea" id="RHEA:10096"/>
        <dbReference type="Rhea" id="RHEA-COMP:9685"/>
        <dbReference type="Rhea" id="RHEA-COMP:14125"/>
        <dbReference type="ChEBI" id="CHEBI:15378"/>
        <dbReference type="ChEBI" id="CHEBI:17509"/>
        <dbReference type="ChEBI" id="CHEBI:55474"/>
        <dbReference type="ChEBI" id="CHEBI:59789"/>
        <dbReference type="ChEBI" id="CHEBI:64479"/>
        <dbReference type="ChEBI" id="CHEBI:138651"/>
        <dbReference type="EC" id="2.3.1.184"/>
    </reaction>
</comment>
<dbReference type="EMBL" id="LR134492">
    <property type="protein sequence ID" value="VEI63197.1"/>
    <property type="molecule type" value="Genomic_DNA"/>
</dbReference>
<evidence type="ECO:0000256" key="4">
    <source>
        <dbReference type="ARBA" id="ARBA00022679"/>
    </source>
</evidence>
<evidence type="ECO:0000256" key="5">
    <source>
        <dbReference type="ARBA" id="ARBA00022691"/>
    </source>
</evidence>
<evidence type="ECO:0000256" key="8">
    <source>
        <dbReference type="PROSITE-ProRule" id="PRU00533"/>
    </source>
</evidence>
<evidence type="ECO:0000313" key="11">
    <source>
        <dbReference type="Proteomes" id="UP000270487"/>
    </source>
</evidence>
<evidence type="ECO:0000256" key="1">
    <source>
        <dbReference type="ARBA" id="ARBA00012340"/>
    </source>
</evidence>
<dbReference type="PROSITE" id="PS51187">
    <property type="entry name" value="AUTOINDUCER_SYNTH_2"/>
    <property type="match status" value="1"/>
</dbReference>
<reference evidence="10 11" key="1">
    <citation type="submission" date="2018-12" db="EMBL/GenBank/DDBJ databases">
        <authorList>
            <consortium name="Pathogen Informatics"/>
        </authorList>
    </citation>
    <scope>NUCLEOTIDE SEQUENCE [LARGE SCALE GENOMIC DNA]</scope>
    <source>
        <strain evidence="10 11">NCTC13193</strain>
    </source>
</reference>
<evidence type="ECO:0000256" key="3">
    <source>
        <dbReference type="ARBA" id="ARBA00022654"/>
    </source>
</evidence>
<keyword evidence="10" id="KW-0012">Acyltransferase</keyword>
<accession>A0A3S4WS28</accession>
<gene>
    <name evidence="10" type="primary">esaI_2</name>
    <name evidence="10" type="ORF">NCTC13193_00690</name>
</gene>
<evidence type="ECO:0000256" key="6">
    <source>
        <dbReference type="ARBA" id="ARBA00022929"/>
    </source>
</evidence>
<dbReference type="Pfam" id="PF00765">
    <property type="entry name" value="Autoind_synth"/>
    <property type="match status" value="1"/>
</dbReference>
<dbReference type="RefSeq" id="WP_141131064.1">
    <property type="nucleotide sequence ID" value="NZ_CAMFLQ010000024.1"/>
</dbReference>
<organism evidence="10 11">
    <name type="scientific">Serratia fonticola</name>
    <dbReference type="NCBI Taxonomy" id="47917"/>
    <lineage>
        <taxon>Bacteria</taxon>
        <taxon>Pseudomonadati</taxon>
        <taxon>Pseudomonadota</taxon>
        <taxon>Gammaproteobacteria</taxon>
        <taxon>Enterobacterales</taxon>
        <taxon>Yersiniaceae</taxon>
        <taxon>Serratia</taxon>
    </lineage>
</organism>
<dbReference type="AlphaFoldDB" id="A0A3S4WS28"/>
<keyword evidence="3 8" id="KW-0673">Quorum sensing</keyword>
<dbReference type="InterPro" id="IPR001690">
    <property type="entry name" value="Autoind_synthase"/>
</dbReference>
<evidence type="ECO:0000256" key="2">
    <source>
        <dbReference type="ARBA" id="ARBA00018768"/>
    </source>
</evidence>
<dbReference type="GO" id="GO:0061579">
    <property type="term" value="F:N-acyl homoserine lactone synthase activity"/>
    <property type="evidence" value="ECO:0007669"/>
    <property type="project" value="UniProtKB-UniRule"/>
</dbReference>
<keyword evidence="6 8" id="KW-0071">Autoinducer synthesis</keyword>
<dbReference type="PANTHER" id="PTHR39322">
    <property type="entry name" value="ACYL-HOMOSERINE-LACTONE SYNTHASE"/>
    <property type="match status" value="1"/>
</dbReference>
<dbReference type="InterPro" id="IPR018311">
    <property type="entry name" value="Autoind_synth_CS"/>
</dbReference>
<dbReference type="GO" id="GO:0009372">
    <property type="term" value="P:quorum sensing"/>
    <property type="evidence" value="ECO:0007669"/>
    <property type="project" value="UniProtKB-UniRule"/>
</dbReference>
<dbReference type="PRINTS" id="PR01549">
    <property type="entry name" value="AUTOINDCRSYN"/>
</dbReference>
<comment type="similarity">
    <text evidence="8 9">Belongs to the autoinducer synthase family.</text>
</comment>
<name>A0A3S4WS28_SERFO</name>
<dbReference type="EC" id="2.3.1.184" evidence="1 9"/>
<dbReference type="InterPro" id="IPR016181">
    <property type="entry name" value="Acyl_CoA_acyltransferase"/>
</dbReference>
<evidence type="ECO:0000256" key="7">
    <source>
        <dbReference type="ARBA" id="ARBA00048576"/>
    </source>
</evidence>
<dbReference type="Gene3D" id="3.40.630.30">
    <property type="match status" value="1"/>
</dbReference>
<dbReference type="PANTHER" id="PTHR39322:SF1">
    <property type="entry name" value="ISOVALERYL-HOMOSERINE LACTONE SYNTHASE"/>
    <property type="match status" value="1"/>
</dbReference>
<evidence type="ECO:0000313" key="10">
    <source>
        <dbReference type="EMBL" id="VEI63197.1"/>
    </source>
</evidence>
<sequence length="212" mass="24707">MLEIFDLNYNSLSERKSEELFALRKDVFKDRLDWAVNCINGLEFDEYDNQNTNYLVGMMNGMVICSVRFIEMQFPNMIEGTFASYFPKLTIPQGNYIESSRFFVDKARASQVNHKKYPISSILFLAMVNYARKYNYDGILTIVSHSMLAILKRSGWDISVIEQGNSEKNQNIYLVHLPTDIESQNTLIERINNRILFDADKLKKWPLICSLN</sequence>